<accession>A0A841J7U4</accession>
<dbReference type="GO" id="GO:0032259">
    <property type="term" value="P:methylation"/>
    <property type="evidence" value="ECO:0007669"/>
    <property type="project" value="UniProtKB-KW"/>
</dbReference>
<dbReference type="InterPro" id="IPR025250">
    <property type="entry name" value="DUF4199"/>
</dbReference>
<feature type="transmembrane region" description="Helical" evidence="1">
    <location>
        <begin position="43"/>
        <end position="66"/>
    </location>
</feature>
<evidence type="ECO:0000256" key="1">
    <source>
        <dbReference type="SAM" id="Phobius"/>
    </source>
</evidence>
<keyword evidence="1" id="KW-0472">Membrane</keyword>
<dbReference type="AlphaFoldDB" id="A0A841J7U4"/>
<comment type="caution">
    <text evidence="2">The sequence shown here is derived from an EMBL/GenBank/DDBJ whole genome shotgun (WGS) entry which is preliminary data.</text>
</comment>
<dbReference type="RefSeq" id="WP_183585463.1">
    <property type="nucleotide sequence ID" value="NZ_JACHCA010000001.1"/>
</dbReference>
<evidence type="ECO:0000313" key="3">
    <source>
        <dbReference type="Proteomes" id="UP000548326"/>
    </source>
</evidence>
<protein>
    <submittedName>
        <fullName evidence="2">Tetrahydromethanopterin S-methyltransferase subunit G</fullName>
    </submittedName>
</protein>
<feature type="transmembrane region" description="Helical" evidence="1">
    <location>
        <begin position="78"/>
        <end position="99"/>
    </location>
</feature>
<gene>
    <name evidence="2" type="ORF">HDF22_000533</name>
</gene>
<dbReference type="GO" id="GO:0008168">
    <property type="term" value="F:methyltransferase activity"/>
    <property type="evidence" value="ECO:0007669"/>
    <property type="project" value="UniProtKB-KW"/>
</dbReference>
<keyword evidence="1" id="KW-0812">Transmembrane</keyword>
<dbReference type="EMBL" id="JACHCA010000001">
    <property type="protein sequence ID" value="MBB6126432.1"/>
    <property type="molecule type" value="Genomic_DNA"/>
</dbReference>
<dbReference type="Pfam" id="PF13858">
    <property type="entry name" value="DUF4199"/>
    <property type="match status" value="1"/>
</dbReference>
<proteinExistence type="predicted"/>
<sequence>MAFEIDKKRLRITGLVFGLLLGVVLTVLSIASFYIILSATSVVIISSVPFIFSALFPILLVVVLCFNFRKRVGGFWALREAATGIFIMFFTAFVIQFTLRDQLFAKVIEPHMIEKTQAAMTNSVTKFLKESKTSPDIIKKKLAEIQGEFNAQKDVTIGRQIQGVGISIIFMFVLAIIFAAFFKKEAQVYNPPTV</sequence>
<keyword evidence="1" id="KW-1133">Transmembrane helix</keyword>
<evidence type="ECO:0000313" key="2">
    <source>
        <dbReference type="EMBL" id="MBB6126432.1"/>
    </source>
</evidence>
<feature type="transmembrane region" description="Helical" evidence="1">
    <location>
        <begin position="161"/>
        <end position="182"/>
    </location>
</feature>
<keyword evidence="2" id="KW-0808">Transferase</keyword>
<feature type="transmembrane region" description="Helical" evidence="1">
    <location>
        <begin position="12"/>
        <end position="37"/>
    </location>
</feature>
<organism evidence="2 3">
    <name type="scientific">Mucilaginibacter lappiensis</name>
    <dbReference type="NCBI Taxonomy" id="354630"/>
    <lineage>
        <taxon>Bacteria</taxon>
        <taxon>Pseudomonadati</taxon>
        <taxon>Bacteroidota</taxon>
        <taxon>Sphingobacteriia</taxon>
        <taxon>Sphingobacteriales</taxon>
        <taxon>Sphingobacteriaceae</taxon>
        <taxon>Mucilaginibacter</taxon>
    </lineage>
</organism>
<reference evidence="2 3" key="1">
    <citation type="submission" date="2020-08" db="EMBL/GenBank/DDBJ databases">
        <title>Genomic Encyclopedia of Type Strains, Phase IV (KMG-V): Genome sequencing to study the core and pangenomes of soil and plant-associated prokaryotes.</title>
        <authorList>
            <person name="Whitman W."/>
        </authorList>
    </citation>
    <scope>NUCLEOTIDE SEQUENCE [LARGE SCALE GENOMIC DNA]</scope>
    <source>
        <strain evidence="2 3">MP601</strain>
    </source>
</reference>
<keyword evidence="2" id="KW-0489">Methyltransferase</keyword>
<name>A0A841J7U4_9SPHI</name>
<dbReference type="Proteomes" id="UP000548326">
    <property type="component" value="Unassembled WGS sequence"/>
</dbReference>